<dbReference type="InParanoid" id="G8YG95"/>
<dbReference type="GO" id="GO:0000978">
    <property type="term" value="F:RNA polymerase II cis-regulatory region sequence-specific DNA binding"/>
    <property type="evidence" value="ECO:0007669"/>
    <property type="project" value="InterPro"/>
</dbReference>
<evidence type="ECO:0000313" key="12">
    <source>
        <dbReference type="Proteomes" id="UP000005222"/>
    </source>
</evidence>
<gene>
    <name evidence="11" type="primary">Piso0_003563</name>
    <name evidence="10" type="ORF">GNLVRS01_PISO0G15076g</name>
    <name evidence="11" type="ORF">GNLVRS01_PISO0H15077g</name>
</gene>
<keyword evidence="2" id="KW-0479">Metal-binding</keyword>
<dbReference type="Pfam" id="PF04082">
    <property type="entry name" value="Fungal_trans"/>
    <property type="match status" value="1"/>
</dbReference>
<evidence type="ECO:0000259" key="9">
    <source>
        <dbReference type="PROSITE" id="PS50157"/>
    </source>
</evidence>
<evidence type="ECO:0000256" key="7">
    <source>
        <dbReference type="PROSITE-ProRule" id="PRU00042"/>
    </source>
</evidence>
<dbReference type="eggNOG" id="KOG1721">
    <property type="taxonomic scope" value="Eukaryota"/>
</dbReference>
<feature type="region of interest" description="Disordered" evidence="8">
    <location>
        <begin position="241"/>
        <end position="298"/>
    </location>
</feature>
<dbReference type="EMBL" id="FO082052">
    <property type="protein sequence ID" value="CCE81212.1"/>
    <property type="molecule type" value="Genomic_DNA"/>
</dbReference>
<dbReference type="CDD" id="cd12148">
    <property type="entry name" value="fungal_TF_MHR"/>
    <property type="match status" value="1"/>
</dbReference>
<organism evidence="11 12">
    <name type="scientific">Pichia sorbitophila (strain ATCC MYA-4447 / BCRC 22081 / CBS 7064 / NBRC 10061 / NRRL Y-12695)</name>
    <name type="common">Hybrid yeast</name>
    <dbReference type="NCBI Taxonomy" id="559304"/>
    <lineage>
        <taxon>Eukaryota</taxon>
        <taxon>Fungi</taxon>
        <taxon>Dikarya</taxon>
        <taxon>Ascomycota</taxon>
        <taxon>Saccharomycotina</taxon>
        <taxon>Pichiomycetes</taxon>
        <taxon>Debaryomycetaceae</taxon>
        <taxon>Millerozyma</taxon>
    </lineage>
</organism>
<feature type="region of interest" description="Disordered" evidence="8">
    <location>
        <begin position="583"/>
        <end position="617"/>
    </location>
</feature>
<evidence type="ECO:0000256" key="1">
    <source>
        <dbReference type="ARBA" id="ARBA00004123"/>
    </source>
</evidence>
<evidence type="ECO:0000256" key="6">
    <source>
        <dbReference type="ARBA" id="ARBA00023242"/>
    </source>
</evidence>
<reference evidence="11" key="1">
    <citation type="submission" date="2011-10" db="EMBL/GenBank/DDBJ databases">
        <authorList>
            <person name="Genoscope - CEA"/>
        </authorList>
    </citation>
    <scope>NUCLEOTIDE SEQUENCE</scope>
</reference>
<dbReference type="InterPro" id="IPR051059">
    <property type="entry name" value="VerF-like"/>
</dbReference>
<dbReference type="GO" id="GO:0005634">
    <property type="term" value="C:nucleus"/>
    <property type="evidence" value="ECO:0007669"/>
    <property type="project" value="UniProtKB-SubCell"/>
</dbReference>
<feature type="compositionally biased region" description="Polar residues" evidence="8">
    <location>
        <begin position="252"/>
        <end position="272"/>
    </location>
</feature>
<evidence type="ECO:0000256" key="5">
    <source>
        <dbReference type="ARBA" id="ARBA00022833"/>
    </source>
</evidence>
<evidence type="ECO:0000256" key="3">
    <source>
        <dbReference type="ARBA" id="ARBA00022737"/>
    </source>
</evidence>
<feature type="compositionally biased region" description="Polar residues" evidence="8">
    <location>
        <begin position="279"/>
        <end position="291"/>
    </location>
</feature>
<dbReference type="OMA" id="MAGCHIG"/>
<keyword evidence="5" id="KW-0862">Zinc</keyword>
<dbReference type="PANTHER" id="PTHR40626:SF11">
    <property type="entry name" value="ZINC FINGER PROTEIN YPR022C"/>
    <property type="match status" value="1"/>
</dbReference>
<dbReference type="Gene3D" id="3.30.160.60">
    <property type="entry name" value="Classic Zinc Finger"/>
    <property type="match status" value="1"/>
</dbReference>
<protein>
    <submittedName>
        <fullName evidence="11">Piso0_003563 protein</fullName>
    </submittedName>
</protein>
<keyword evidence="4 7" id="KW-0863">Zinc-finger</keyword>
<dbReference type="OrthoDB" id="1405595at2759"/>
<dbReference type="HOGENOM" id="CLU_006466_1_0_1"/>
<evidence type="ECO:0000313" key="10">
    <source>
        <dbReference type="EMBL" id="CCE80447.1"/>
    </source>
</evidence>
<evidence type="ECO:0000256" key="2">
    <source>
        <dbReference type="ARBA" id="ARBA00022723"/>
    </source>
</evidence>
<comment type="subcellular location">
    <subcellularLocation>
        <location evidence="1">Nucleus</location>
    </subcellularLocation>
</comment>
<dbReference type="InterPro" id="IPR013087">
    <property type="entry name" value="Znf_C2H2_type"/>
</dbReference>
<dbReference type="Proteomes" id="UP000005222">
    <property type="component" value="Chromosome G"/>
</dbReference>
<dbReference type="GO" id="GO:0000785">
    <property type="term" value="C:chromatin"/>
    <property type="evidence" value="ECO:0007669"/>
    <property type="project" value="TreeGrafter"/>
</dbReference>
<dbReference type="SUPFAM" id="SSF57667">
    <property type="entry name" value="beta-beta-alpha zinc fingers"/>
    <property type="match status" value="1"/>
</dbReference>
<evidence type="ECO:0000313" key="11">
    <source>
        <dbReference type="EMBL" id="CCE81212.1"/>
    </source>
</evidence>
<dbReference type="Pfam" id="PF00096">
    <property type="entry name" value="zf-C2H2"/>
    <property type="match status" value="1"/>
</dbReference>
<keyword evidence="3" id="KW-0677">Repeat</keyword>
<dbReference type="Proteomes" id="UP000005222">
    <property type="component" value="Chromosome H"/>
</dbReference>
<dbReference type="PANTHER" id="PTHR40626">
    <property type="entry name" value="MIP31509P"/>
    <property type="match status" value="1"/>
</dbReference>
<feature type="compositionally biased region" description="Basic and acidic residues" evidence="8">
    <location>
        <begin position="608"/>
        <end position="617"/>
    </location>
</feature>
<dbReference type="STRING" id="559304.G8YG95"/>
<dbReference type="GO" id="GO:0006351">
    <property type="term" value="P:DNA-templated transcription"/>
    <property type="evidence" value="ECO:0007669"/>
    <property type="project" value="InterPro"/>
</dbReference>
<evidence type="ECO:0000256" key="4">
    <source>
        <dbReference type="ARBA" id="ARBA00022771"/>
    </source>
</evidence>
<dbReference type="EMBL" id="FO082053">
    <property type="protein sequence ID" value="CCE80447.1"/>
    <property type="molecule type" value="Genomic_DNA"/>
</dbReference>
<feature type="compositionally biased region" description="Basic and acidic residues" evidence="8">
    <location>
        <begin position="1"/>
        <end position="19"/>
    </location>
</feature>
<dbReference type="PROSITE" id="PS50157">
    <property type="entry name" value="ZINC_FINGER_C2H2_2"/>
    <property type="match status" value="2"/>
</dbReference>
<evidence type="ECO:0000256" key="8">
    <source>
        <dbReference type="SAM" id="MobiDB-lite"/>
    </source>
</evidence>
<dbReference type="AlphaFoldDB" id="G8YG95"/>
<keyword evidence="6" id="KW-0539">Nucleus</keyword>
<dbReference type="InterPro" id="IPR007219">
    <property type="entry name" value="XnlR_reg_dom"/>
</dbReference>
<reference evidence="12" key="2">
    <citation type="journal article" date="2012" name="G3 (Bethesda)">
        <title>Pichia sorbitophila, an interspecies yeast hybrid reveals early steps of genome resolution following polyploidization.</title>
        <authorList>
            <person name="Leh Louis V."/>
            <person name="Despons L."/>
            <person name="Friedrich A."/>
            <person name="Martin T."/>
            <person name="Durrens P."/>
            <person name="Casaregola S."/>
            <person name="Neuveglise C."/>
            <person name="Fairhead C."/>
            <person name="Marck C."/>
            <person name="Cruz J.A."/>
            <person name="Straub M.L."/>
            <person name="Kugler V."/>
            <person name="Sacerdot C."/>
            <person name="Uzunov Z."/>
            <person name="Thierry A."/>
            <person name="Weiss S."/>
            <person name="Bleykasten C."/>
            <person name="De Montigny J."/>
            <person name="Jacques N."/>
            <person name="Jung P."/>
            <person name="Lemaire M."/>
            <person name="Mallet S."/>
            <person name="Morel G."/>
            <person name="Richard G.F."/>
            <person name="Sarkar A."/>
            <person name="Savel G."/>
            <person name="Schacherer J."/>
            <person name="Seret M.L."/>
            <person name="Talla E."/>
            <person name="Samson G."/>
            <person name="Jubin C."/>
            <person name="Poulain J."/>
            <person name="Vacherie B."/>
            <person name="Barbe V."/>
            <person name="Pelletier E."/>
            <person name="Sherman D.J."/>
            <person name="Westhof E."/>
            <person name="Weissenbach J."/>
            <person name="Baret P.V."/>
            <person name="Wincker P."/>
            <person name="Gaillardin C."/>
            <person name="Dujon B."/>
            <person name="Souciet J.L."/>
        </authorList>
    </citation>
    <scope>NUCLEOTIDE SEQUENCE [LARGE SCALE GENOMIC DNA]</scope>
    <source>
        <strain evidence="12">ATCC MYA-4447 / BCRC 22081 / CBS 7064 / NBRC 10061 / NRRL Y-12695</strain>
    </source>
</reference>
<name>G8YG95_PICSO</name>
<sequence>MIKDGEQSMKISQEKEYTSKRARKRTLGHFKCPDCDKVFTRSDHLARHHLNHAPKTVYRCDYVIERDGFRRLCGKTFVRRDLKERHMRRHTHTHTHTPEGQNELGANRGGIEMLRSESPVASRDNLSKSSSSLHISNLVNDVTIPAGEGFVDVNSPLNSEAYNVGHLRDGNTFKHPVVNTRHGDRSDIDMSSGHLTDLNKNSYNNMNIQSPNGILNWLFNDQSYPRNRYFGDDIIQDRRKQENDKQFHTENIPESSNNIKTSKSANGNSNDYNSHETANRSSMDPNPQKIYTPSDKDHFSMTHDWNPNFSAMIRNMNLPDVSIFLDTENPLEHAIAKESGHYGLEMDFDNSSISSRMLPFSPNETTVSTDSAHSSLMSDQNYVGDRSSANISPFRYNAVRDLTKHNSPQNKHIYINNALCEAIFESLGYDKSGREFEELFMNFETNNYITTPDRFSTYMITYWNVFHREFTILHKPSFDTKSQNPLLLAAMLSIGAIYTSGYCFIDAANKTRTPEFTFATKIIKPLRFMLFQHKDFDAPVKLWVLQCLCLLEWSEKNLLSRKLHERAHLYHATIVQLMRRSPIFGGNPTTNPKDIKPKASMEVSEMDDPAHGENKQNDKESFDKWVYSEAMKRVTYMIFYSDAMDYIKYRHNPQISFYQMQLLTLPCDDEGLWESKDVNGSFRKVVKRQKKLQTLNAEKMGRDKFESDHPKYDENVSKNTSFLGALKTMLEIHDDPVQLDRYVSRFSKFVKLILFAGLSCIMNEMNQIHIRNSFPFVSDNEVARGNITWKNTLSKTFDNFCLRSFHRHANDQRTNKDNSLVCQLPVYHLAMIIGMSNVNHYDISIFGGAPANMNVKASIEDYRNVSYKLKTIWSLNSNKKSNMNDLFNARSVVHCFLFLWEVFLEENEGTYSSDSFIGWNFGAEYFDANFSIAISTLVLWSYVYSRFGEESQIYNQVDVSQMNYDQIRKFVKKEPGYYLSQVRNKFSSELQRRGYGEEYSIDSFGSQHSKVSPHNVICEYAKLLDSIEDLKDISGLCLYVSSKLINSQWDIIREEARLIQNCGYRSLGKQDVICHNFFEDSFE</sequence>
<dbReference type="InterPro" id="IPR036236">
    <property type="entry name" value="Znf_C2H2_sf"/>
</dbReference>
<dbReference type="GO" id="GO:0000981">
    <property type="term" value="F:DNA-binding transcription factor activity, RNA polymerase II-specific"/>
    <property type="evidence" value="ECO:0007669"/>
    <property type="project" value="InterPro"/>
</dbReference>
<keyword evidence="12" id="KW-1185">Reference proteome</keyword>
<dbReference type="GO" id="GO:0008270">
    <property type="term" value="F:zinc ion binding"/>
    <property type="evidence" value="ECO:0007669"/>
    <property type="project" value="UniProtKB-KW"/>
</dbReference>
<dbReference type="SMART" id="SM00355">
    <property type="entry name" value="ZnF_C2H2"/>
    <property type="match status" value="2"/>
</dbReference>
<feature type="domain" description="C2H2-type" evidence="9">
    <location>
        <begin position="30"/>
        <end position="57"/>
    </location>
</feature>
<feature type="domain" description="C2H2-type" evidence="9">
    <location>
        <begin position="58"/>
        <end position="95"/>
    </location>
</feature>
<proteinExistence type="predicted"/>
<accession>G8YG95</accession>
<feature type="region of interest" description="Disordered" evidence="8">
    <location>
        <begin position="1"/>
        <end position="20"/>
    </location>
</feature>
<dbReference type="PROSITE" id="PS00028">
    <property type="entry name" value="ZINC_FINGER_C2H2_1"/>
    <property type="match status" value="1"/>
</dbReference>